<reference evidence="12" key="2">
    <citation type="submission" date="2022-08" db="UniProtKB">
        <authorList>
            <consortium name="EnsemblMetazoa"/>
        </authorList>
    </citation>
    <scope>IDENTIFICATION</scope>
    <source>
        <strain evidence="12">05x7-T-G4-1.051#20</strain>
    </source>
</reference>
<keyword evidence="13" id="KW-1185">Reference proteome</keyword>
<evidence type="ECO:0000256" key="4">
    <source>
        <dbReference type="ARBA" id="ARBA00019242"/>
    </source>
</evidence>
<comment type="subcellular location">
    <subcellularLocation>
        <location evidence="1">Endoplasmic reticulum</location>
    </subcellularLocation>
    <subcellularLocation>
        <location evidence="2">Lipid droplet</location>
    </subcellularLocation>
</comment>
<dbReference type="InterPro" id="IPR019363">
    <property type="entry name" value="LDAH"/>
</dbReference>
<dbReference type="GO" id="GO:0034389">
    <property type="term" value="P:lipid droplet organization"/>
    <property type="evidence" value="ECO:0007669"/>
    <property type="project" value="UniProtKB-ARBA"/>
</dbReference>
<sequence>MEEDSKRSEFVPLHGIMTHVLKYGNSDQSKYLYLIIPGNPGIIDYYDRFMQVLYRNCDQKIPVWGISHAGHVTVPNKSLDVEKASYSVCSLEGQIKHKVKYIKDHIPADVKLILIGHSIGCYMIMRILDEIDHQRVVRCFQLFPTIERMAQSPKGQVATPMLKYLRWLGTAIVHGASYLSPFVQYRLLLWYFSGRKIPECVYNASMNLFDPFCVSNVMYMANLEMQQVAHLDEDLVERHLPKMSFYYGEDDHWCPKSYYFDMKKKFPHGDIRLCENGYDHAFVLEASDEMGDIVWEWLQSDLAKLES</sequence>
<dbReference type="EMBL" id="JH816385">
    <property type="protein sequence ID" value="EKC34210.1"/>
    <property type="molecule type" value="Genomic_DNA"/>
</dbReference>
<evidence type="ECO:0000256" key="9">
    <source>
        <dbReference type="ARBA" id="ARBA00039150"/>
    </source>
</evidence>
<evidence type="ECO:0000256" key="8">
    <source>
        <dbReference type="ARBA" id="ARBA00031924"/>
    </source>
</evidence>
<organism evidence="11">
    <name type="scientific">Magallana gigas</name>
    <name type="common">Pacific oyster</name>
    <name type="synonym">Crassostrea gigas</name>
    <dbReference type="NCBI Taxonomy" id="29159"/>
    <lineage>
        <taxon>Eukaryota</taxon>
        <taxon>Metazoa</taxon>
        <taxon>Spiralia</taxon>
        <taxon>Lophotrochozoa</taxon>
        <taxon>Mollusca</taxon>
        <taxon>Bivalvia</taxon>
        <taxon>Autobranchia</taxon>
        <taxon>Pteriomorphia</taxon>
        <taxon>Ostreida</taxon>
        <taxon>Ostreoidea</taxon>
        <taxon>Ostreidae</taxon>
        <taxon>Magallana</taxon>
    </lineage>
</organism>
<dbReference type="EC" id="3.1.1.13" evidence="9"/>
<dbReference type="GO" id="GO:0019915">
    <property type="term" value="P:lipid storage"/>
    <property type="evidence" value="ECO:0007669"/>
    <property type="project" value="InterPro"/>
</dbReference>
<dbReference type="OrthoDB" id="448051at2759"/>
<evidence type="ECO:0000256" key="5">
    <source>
        <dbReference type="ARBA" id="ARBA00022677"/>
    </source>
</evidence>
<dbReference type="FunCoup" id="K1QZE3">
    <property type="interactions" value="1203"/>
</dbReference>
<dbReference type="Proteomes" id="UP000005408">
    <property type="component" value="Unassembled WGS sequence"/>
</dbReference>
<dbReference type="GO" id="GO:0005811">
    <property type="term" value="C:lipid droplet"/>
    <property type="evidence" value="ECO:0007669"/>
    <property type="project" value="UniProtKB-SubCell"/>
</dbReference>
<dbReference type="FunFam" id="3.40.50.1820:FF:000068">
    <property type="entry name" value="Lipid droplet associated hydrolase"/>
    <property type="match status" value="1"/>
</dbReference>
<evidence type="ECO:0000313" key="13">
    <source>
        <dbReference type="Proteomes" id="UP000005408"/>
    </source>
</evidence>
<evidence type="ECO:0000256" key="7">
    <source>
        <dbReference type="ARBA" id="ARBA00022824"/>
    </source>
</evidence>
<dbReference type="Gene3D" id="3.40.50.1820">
    <property type="entry name" value="alpha/beta hydrolase"/>
    <property type="match status" value="1"/>
</dbReference>
<dbReference type="EnsemblMetazoa" id="G6565.3">
    <property type="protein sequence ID" value="G6565.3:cds"/>
    <property type="gene ID" value="G6565"/>
</dbReference>
<evidence type="ECO:0000256" key="1">
    <source>
        <dbReference type="ARBA" id="ARBA00004240"/>
    </source>
</evidence>
<reference evidence="11" key="1">
    <citation type="journal article" date="2012" name="Nature">
        <title>The oyster genome reveals stress adaptation and complexity of shell formation.</title>
        <authorList>
            <person name="Zhang G."/>
            <person name="Fang X."/>
            <person name="Guo X."/>
            <person name="Li L."/>
            <person name="Luo R."/>
            <person name="Xu F."/>
            <person name="Yang P."/>
            <person name="Zhang L."/>
            <person name="Wang X."/>
            <person name="Qi H."/>
            <person name="Xiong Z."/>
            <person name="Que H."/>
            <person name="Xie Y."/>
            <person name="Holland P.W."/>
            <person name="Paps J."/>
            <person name="Zhu Y."/>
            <person name="Wu F."/>
            <person name="Chen Y."/>
            <person name="Wang J."/>
            <person name="Peng C."/>
            <person name="Meng J."/>
            <person name="Yang L."/>
            <person name="Liu J."/>
            <person name="Wen B."/>
            <person name="Zhang N."/>
            <person name="Huang Z."/>
            <person name="Zhu Q."/>
            <person name="Feng Y."/>
            <person name="Mount A."/>
            <person name="Hedgecock D."/>
            <person name="Xu Z."/>
            <person name="Liu Y."/>
            <person name="Domazet-Loso T."/>
            <person name="Du Y."/>
            <person name="Sun X."/>
            <person name="Zhang S."/>
            <person name="Liu B."/>
            <person name="Cheng P."/>
            <person name="Jiang X."/>
            <person name="Li J."/>
            <person name="Fan D."/>
            <person name="Wang W."/>
            <person name="Fu W."/>
            <person name="Wang T."/>
            <person name="Wang B."/>
            <person name="Zhang J."/>
            <person name="Peng Z."/>
            <person name="Li Y."/>
            <person name="Li N."/>
            <person name="Wang J."/>
            <person name="Chen M."/>
            <person name="He Y."/>
            <person name="Tan F."/>
            <person name="Song X."/>
            <person name="Zheng Q."/>
            <person name="Huang R."/>
            <person name="Yang H."/>
            <person name="Du X."/>
            <person name="Chen L."/>
            <person name="Yang M."/>
            <person name="Gaffney P.M."/>
            <person name="Wang S."/>
            <person name="Luo L."/>
            <person name="She Z."/>
            <person name="Ming Y."/>
            <person name="Huang W."/>
            <person name="Zhang S."/>
            <person name="Huang B."/>
            <person name="Zhang Y."/>
            <person name="Qu T."/>
            <person name="Ni P."/>
            <person name="Miao G."/>
            <person name="Wang J."/>
            <person name="Wang Q."/>
            <person name="Steinberg C.E."/>
            <person name="Wang H."/>
            <person name="Li N."/>
            <person name="Qian L."/>
            <person name="Zhang G."/>
            <person name="Li Y."/>
            <person name="Yang H."/>
            <person name="Liu X."/>
            <person name="Wang J."/>
            <person name="Yin Y."/>
            <person name="Wang J."/>
        </authorList>
    </citation>
    <scope>NUCLEOTIDE SEQUENCE [LARGE SCALE GENOMIC DNA]</scope>
    <source>
        <strain evidence="11">05x7-T-G4-1.051#20</strain>
    </source>
</reference>
<proteinExistence type="inferred from homology"/>
<name>K1QZE3_MAGGI</name>
<dbReference type="PANTHER" id="PTHR13390:SF0">
    <property type="entry name" value="LIPID DROPLET-ASSOCIATED HYDROLASE"/>
    <property type="match status" value="1"/>
</dbReference>
<dbReference type="AlphaFoldDB" id="K1QZE3"/>
<keyword evidence="5" id="KW-0551">Lipid droplet</keyword>
<comment type="catalytic activity">
    <reaction evidence="10">
        <text>a cholesterol ester + H2O = cholesterol + a fatty acid + H(+)</text>
        <dbReference type="Rhea" id="RHEA:36403"/>
        <dbReference type="ChEBI" id="CHEBI:15377"/>
        <dbReference type="ChEBI" id="CHEBI:15378"/>
        <dbReference type="ChEBI" id="CHEBI:16113"/>
        <dbReference type="ChEBI" id="CHEBI:17002"/>
        <dbReference type="ChEBI" id="CHEBI:28868"/>
        <dbReference type="EC" id="3.1.1.13"/>
    </reaction>
    <physiologicalReaction direction="left-to-right" evidence="10">
        <dbReference type="Rhea" id="RHEA:36404"/>
    </physiologicalReaction>
</comment>
<dbReference type="GO" id="GO:0005783">
    <property type="term" value="C:endoplasmic reticulum"/>
    <property type="evidence" value="ECO:0007669"/>
    <property type="project" value="UniProtKB-SubCell"/>
</dbReference>
<dbReference type="EnsemblMetazoa" id="G6565.4">
    <property type="protein sequence ID" value="G6565.4:cds"/>
    <property type="gene ID" value="G6565"/>
</dbReference>
<keyword evidence="7" id="KW-0256">Endoplasmic reticulum</keyword>
<dbReference type="PANTHER" id="PTHR13390">
    <property type="entry name" value="LIPASE"/>
    <property type="match status" value="1"/>
</dbReference>
<accession>K1QZE3</accession>
<dbReference type="OMA" id="WVPVSYY"/>
<evidence type="ECO:0000313" key="12">
    <source>
        <dbReference type="EnsemblMetazoa" id="G6565.1:cds"/>
    </source>
</evidence>
<evidence type="ECO:0000256" key="6">
    <source>
        <dbReference type="ARBA" id="ARBA00022801"/>
    </source>
</evidence>
<evidence type="ECO:0000256" key="10">
    <source>
        <dbReference type="ARBA" id="ARBA00049527"/>
    </source>
</evidence>
<dbReference type="Pfam" id="PF10230">
    <property type="entry name" value="LIDHydrolase"/>
    <property type="match status" value="1"/>
</dbReference>
<dbReference type="EnsemblMetazoa" id="G6565.1">
    <property type="protein sequence ID" value="G6565.1:cds"/>
    <property type="gene ID" value="G6565"/>
</dbReference>
<dbReference type="SUPFAM" id="SSF53474">
    <property type="entry name" value="alpha/beta-Hydrolases"/>
    <property type="match status" value="1"/>
</dbReference>
<protein>
    <recommendedName>
        <fullName evidence="4">Lipid droplet-associated hydrolase</fullName>
        <ecNumber evidence="9">3.1.1.13</ecNumber>
    </recommendedName>
    <alternativeName>
        <fullName evidence="8">Lipid droplet-associated serine hydrolase</fullName>
    </alternativeName>
</protein>
<keyword evidence="6" id="KW-0378">Hydrolase</keyword>
<evidence type="ECO:0000313" key="11">
    <source>
        <dbReference type="EMBL" id="EKC34210.1"/>
    </source>
</evidence>
<dbReference type="InterPro" id="IPR029058">
    <property type="entry name" value="AB_hydrolase_fold"/>
</dbReference>
<evidence type="ECO:0000256" key="2">
    <source>
        <dbReference type="ARBA" id="ARBA00004502"/>
    </source>
</evidence>
<dbReference type="HOGENOM" id="CLU_018394_2_1_1"/>
<gene>
    <name evidence="11" type="ORF">CGI_10018453</name>
</gene>
<comment type="similarity">
    <text evidence="3">Belongs to the AB hydrolase superfamily. LDAH family.</text>
</comment>
<evidence type="ECO:0000256" key="3">
    <source>
        <dbReference type="ARBA" id="ARBA00008300"/>
    </source>
</evidence>
<dbReference type="GO" id="GO:0004771">
    <property type="term" value="F:sterol ester esterase activity"/>
    <property type="evidence" value="ECO:0007669"/>
    <property type="project" value="UniProtKB-EC"/>
</dbReference>
<dbReference type="EnsemblMetazoa" id="G6565.2">
    <property type="protein sequence ID" value="G6565.2:cds"/>
    <property type="gene ID" value="G6565"/>
</dbReference>